<evidence type="ECO:0000256" key="1">
    <source>
        <dbReference type="ARBA" id="ARBA00023002"/>
    </source>
</evidence>
<keyword evidence="3" id="KW-1185">Reference proteome</keyword>
<dbReference type="InterPro" id="IPR002347">
    <property type="entry name" value="SDR_fam"/>
</dbReference>
<dbReference type="AlphaFoldDB" id="A0A813M5I7"/>
<organism evidence="2 3">
    <name type="scientific">Brachionus calyciflorus</name>
    <dbReference type="NCBI Taxonomy" id="104777"/>
    <lineage>
        <taxon>Eukaryota</taxon>
        <taxon>Metazoa</taxon>
        <taxon>Spiralia</taxon>
        <taxon>Gnathifera</taxon>
        <taxon>Rotifera</taxon>
        <taxon>Eurotatoria</taxon>
        <taxon>Monogononta</taxon>
        <taxon>Pseudotrocha</taxon>
        <taxon>Ploima</taxon>
        <taxon>Brachionidae</taxon>
        <taxon>Brachionus</taxon>
    </lineage>
</organism>
<evidence type="ECO:0000313" key="3">
    <source>
        <dbReference type="Proteomes" id="UP000663879"/>
    </source>
</evidence>
<reference evidence="2" key="1">
    <citation type="submission" date="2021-02" db="EMBL/GenBank/DDBJ databases">
        <authorList>
            <person name="Nowell W R."/>
        </authorList>
    </citation>
    <scope>NUCLEOTIDE SEQUENCE</scope>
    <source>
        <strain evidence="2">Ploen Becks lab</strain>
    </source>
</reference>
<dbReference type="Gene3D" id="3.40.50.720">
    <property type="entry name" value="NAD(P)-binding Rossmann-like Domain"/>
    <property type="match status" value="1"/>
</dbReference>
<dbReference type="PANTHER" id="PTHR43658">
    <property type="entry name" value="SHORT-CHAIN DEHYDROGENASE/REDUCTASE"/>
    <property type="match status" value="1"/>
</dbReference>
<accession>A0A813M5I7</accession>
<proteinExistence type="predicted"/>
<dbReference type="PRINTS" id="PR00081">
    <property type="entry name" value="GDHRDH"/>
</dbReference>
<evidence type="ECO:0000313" key="2">
    <source>
        <dbReference type="EMBL" id="CAF0711637.1"/>
    </source>
</evidence>
<protein>
    <recommendedName>
        <fullName evidence="4">2,4-dienoyl-CoA reductase, mitochondrial</fullName>
    </recommendedName>
</protein>
<sequence length="341" mass="37236">MFTQILLKPTVSVELNVFKNSLRLISTSKTLNVTDVLPPPDFSENAKRFPAIKTPMLPQDTFKGKIAFITGGGTGLGKNMALTLSKLGAQVFITSRREQVLKEASEEISSTTKNKVSYFPADVRMPDQIEKSIDHCVQTLGGLPSLIVNNAAGNFISPTERLSPNAVKTIVDIVLLGTLNTTISIGKRLIKENQGASFLNIITTYAETGSGYVVPSACAKAGVVAMTRSLALEWSKYGMRFNGISPGPIYTKGAFSRLDPTGSFVEHAKNRIPAGRLGEADELSNLASYLLSDYANWMTGQIIDMDGGELINSSGEFNYLYSIQKEQWDMMEKMIRQTKSK</sequence>
<dbReference type="Pfam" id="PF13561">
    <property type="entry name" value="adh_short_C2"/>
    <property type="match status" value="1"/>
</dbReference>
<dbReference type="CDD" id="cd05369">
    <property type="entry name" value="TER_DECR_SDR_a"/>
    <property type="match status" value="1"/>
</dbReference>
<dbReference type="SUPFAM" id="SSF51735">
    <property type="entry name" value="NAD(P)-binding Rossmann-fold domains"/>
    <property type="match status" value="1"/>
</dbReference>
<keyword evidence="1" id="KW-0560">Oxidoreductase</keyword>
<evidence type="ECO:0008006" key="4">
    <source>
        <dbReference type="Google" id="ProtNLM"/>
    </source>
</evidence>
<dbReference type="GO" id="GO:0005739">
    <property type="term" value="C:mitochondrion"/>
    <property type="evidence" value="ECO:0007669"/>
    <property type="project" value="TreeGrafter"/>
</dbReference>
<dbReference type="Proteomes" id="UP000663879">
    <property type="component" value="Unassembled WGS sequence"/>
</dbReference>
<dbReference type="GO" id="GO:0008670">
    <property type="term" value="F:2,4-dienoyl-CoA reductase (NADPH) activity"/>
    <property type="evidence" value="ECO:0007669"/>
    <property type="project" value="TreeGrafter"/>
</dbReference>
<comment type="caution">
    <text evidence="2">The sequence shown here is derived from an EMBL/GenBank/DDBJ whole genome shotgun (WGS) entry which is preliminary data.</text>
</comment>
<gene>
    <name evidence="2" type="ORF">OXX778_LOCUS1123</name>
</gene>
<dbReference type="PANTHER" id="PTHR43658:SF8">
    <property type="entry name" value="17-BETA-HYDROXYSTEROID DEHYDROGENASE 14-RELATED"/>
    <property type="match status" value="1"/>
</dbReference>
<dbReference type="EMBL" id="CAJNOC010000067">
    <property type="protein sequence ID" value="CAF0711637.1"/>
    <property type="molecule type" value="Genomic_DNA"/>
</dbReference>
<dbReference type="GO" id="GO:0006635">
    <property type="term" value="P:fatty acid beta-oxidation"/>
    <property type="evidence" value="ECO:0007669"/>
    <property type="project" value="TreeGrafter"/>
</dbReference>
<dbReference type="InterPro" id="IPR036291">
    <property type="entry name" value="NAD(P)-bd_dom_sf"/>
</dbReference>
<dbReference type="OrthoDB" id="1888931at2759"/>
<name>A0A813M5I7_9BILA</name>